<dbReference type="EMBL" id="CAJNOV010008004">
    <property type="protein sequence ID" value="CAF1305342.1"/>
    <property type="molecule type" value="Genomic_DNA"/>
</dbReference>
<dbReference type="PANTHER" id="PTHR30612">
    <property type="entry name" value="SECA INNER MEMBRANE COMPONENT OF SEC PROTEIN SECRETION SYSTEM"/>
    <property type="match status" value="1"/>
</dbReference>
<keyword evidence="3" id="KW-0175">Coiled coil</keyword>
<proteinExistence type="predicted"/>
<dbReference type="Proteomes" id="UP000663855">
    <property type="component" value="Unassembled WGS sequence"/>
</dbReference>
<dbReference type="PROSITE" id="PS50234">
    <property type="entry name" value="VWFA"/>
    <property type="match status" value="1"/>
</dbReference>
<dbReference type="InterPro" id="IPR027417">
    <property type="entry name" value="P-loop_NTPase"/>
</dbReference>
<feature type="coiled-coil region" evidence="3">
    <location>
        <begin position="324"/>
        <end position="351"/>
    </location>
</feature>
<dbReference type="InterPro" id="IPR011115">
    <property type="entry name" value="SecA_DEAD"/>
</dbReference>
<feature type="compositionally biased region" description="Polar residues" evidence="4">
    <location>
        <begin position="203"/>
        <end position="212"/>
    </location>
</feature>
<dbReference type="PANTHER" id="PTHR30612:SF0">
    <property type="entry name" value="CHLOROPLAST PROTEIN-TRANSPORTING ATPASE"/>
    <property type="match status" value="1"/>
</dbReference>
<dbReference type="InterPro" id="IPR036465">
    <property type="entry name" value="vWFA_dom_sf"/>
</dbReference>
<name>A0A815E1V3_9BILA</name>
<organism evidence="7 8">
    <name type="scientific">Rotaria magnacalcarata</name>
    <dbReference type="NCBI Taxonomy" id="392030"/>
    <lineage>
        <taxon>Eukaryota</taxon>
        <taxon>Metazoa</taxon>
        <taxon>Spiralia</taxon>
        <taxon>Gnathifera</taxon>
        <taxon>Rotifera</taxon>
        <taxon>Eurotatoria</taxon>
        <taxon>Bdelloidea</taxon>
        <taxon>Philodinida</taxon>
        <taxon>Philodinidae</taxon>
        <taxon>Rotaria</taxon>
    </lineage>
</organism>
<evidence type="ECO:0000256" key="2">
    <source>
        <dbReference type="ARBA" id="ARBA00023010"/>
    </source>
</evidence>
<feature type="region of interest" description="Disordered" evidence="4">
    <location>
        <begin position="248"/>
        <end position="269"/>
    </location>
</feature>
<reference evidence="7" key="1">
    <citation type="submission" date="2021-02" db="EMBL/GenBank/DDBJ databases">
        <authorList>
            <person name="Nowell W R."/>
        </authorList>
    </citation>
    <scope>NUCLEOTIDE SEQUENCE</scope>
</reference>
<dbReference type="Pfam" id="PF07517">
    <property type="entry name" value="SecA_DEAD"/>
    <property type="match status" value="1"/>
</dbReference>
<feature type="compositionally biased region" description="Polar residues" evidence="4">
    <location>
        <begin position="2988"/>
        <end position="3004"/>
    </location>
</feature>
<feature type="coiled-coil region" evidence="3">
    <location>
        <begin position="846"/>
        <end position="873"/>
    </location>
</feature>
<dbReference type="Gene3D" id="3.40.50.300">
    <property type="entry name" value="P-loop containing nucleotide triphosphate hydrolases"/>
    <property type="match status" value="3"/>
</dbReference>
<evidence type="ECO:0000256" key="1">
    <source>
        <dbReference type="ARBA" id="ARBA00022927"/>
    </source>
</evidence>
<keyword evidence="1" id="KW-0653">Protein transport</keyword>
<evidence type="ECO:0000313" key="7">
    <source>
        <dbReference type="EMBL" id="CAF1305342.1"/>
    </source>
</evidence>
<dbReference type="GO" id="GO:0006886">
    <property type="term" value="P:intracellular protein transport"/>
    <property type="evidence" value="ECO:0007669"/>
    <property type="project" value="InterPro"/>
</dbReference>
<evidence type="ECO:0000256" key="4">
    <source>
        <dbReference type="SAM" id="MobiDB-lite"/>
    </source>
</evidence>
<dbReference type="InterPro" id="IPR002035">
    <property type="entry name" value="VWF_A"/>
</dbReference>
<evidence type="ECO:0000256" key="3">
    <source>
        <dbReference type="SAM" id="Coils"/>
    </source>
</evidence>
<feature type="domain" description="VWFA" evidence="5">
    <location>
        <begin position="2756"/>
        <end position="2963"/>
    </location>
</feature>
<accession>A0A815E1V3</accession>
<keyword evidence="2" id="KW-0811">Translocation</keyword>
<feature type="compositionally biased region" description="Polar residues" evidence="4">
    <location>
        <begin position="219"/>
        <end position="230"/>
    </location>
</feature>
<dbReference type="PROSITE" id="PS51196">
    <property type="entry name" value="SECA_MOTOR_DEAD"/>
    <property type="match status" value="1"/>
</dbReference>
<dbReference type="InterPro" id="IPR000185">
    <property type="entry name" value="SecA"/>
</dbReference>
<protein>
    <submittedName>
        <fullName evidence="7">Uncharacterized protein</fullName>
    </submittedName>
</protein>
<feature type="domain" description="SecA family profile" evidence="6">
    <location>
        <begin position="2083"/>
        <end position="2684"/>
    </location>
</feature>
<evidence type="ECO:0000259" key="5">
    <source>
        <dbReference type="PROSITE" id="PS50234"/>
    </source>
</evidence>
<dbReference type="GO" id="GO:0016020">
    <property type="term" value="C:membrane"/>
    <property type="evidence" value="ECO:0007669"/>
    <property type="project" value="InterPro"/>
</dbReference>
<gene>
    <name evidence="7" type="ORF">CJN711_LOCUS17151</name>
</gene>
<evidence type="ECO:0000313" key="8">
    <source>
        <dbReference type="Proteomes" id="UP000663855"/>
    </source>
</evidence>
<sequence>MSECLLPQGSQSSENTKQVAYLDSSTEHKIDIETGLINALNELKTDRFSEGFQIPIYLLASVDANINGEFEKRLKEATENNCEKRIVLIPYHVENSHWIGILLGFKESQNIRLAEYIDPVSNSQFVSDKIQKEFNRYYYDHNVILSSKNLETRDNPTKSAQLTIRNLIKRAEELQSIESNDSNSLFDDSKSREVIPTAYESRGAQSKVSNLDSPRRPLTTDSDLNNIKSTDETNLSSLMLSTEQQIEEYQVSETRDFSSSTSDDETEYSNRIVQEEDFTNEESTENLDNYFLYMPECSEKSMAKLMHLCTQLLMNEAVILEDNIVTANSRESEMKKELECLKQRLQIEELQSSLIKRSIEKIGVDMKVNNWKSIYMQLEEMSKLTSPLNIHQLFRLIDKVKDAAKLVKGEHIILLLGNTGSGKSTTVHFVGGSKFEQRKVNGVSHLYPIDIKNPDLRKITTSPSAQSETQYITPVRIFYKDVGVEIKDSILVCDSPGFKDNRGPEVDIANGVGIIKAIRRCTSVKIVILISYMSLGDRFDGVKDLARLLSGMMRDVKDNLDRFTYIFTKYPTEKRDEIHSLLINAYNTLSENDKRNTIFVDLLRDMIDKTRDKTLTLDPLEDDPRVILRALDKAGAIKNPKEVFIYSVADGSNNTLKDQLEKDKTNIKSAIKRFDYLFIKYKLDQLKRLNQIFRDENIKRVYDDCIEYICEPLSKEYDGAVSIINNFSESKIILTDENIRNYKTCIDHAKLAEQLRETHLGEKVVHWTKFIQQLNNVSNVRLEQIREKEINDPLVKINLGTVKFILDSFKDIDIDRKKYHFICQYFTEKLEFIVSSFQNSVSLNKFDQSEENIKKMYEALNSLQDHLDRAQMQEKYDGMRQYFLNHLNNPVENLYNIFNKEKIDNDEIENLKTYISMLESVKKASTFQLYISKENIANELYNDFLSKIFNRFEKIVQRINFELEDENGFSKLEPFLDELDLIRNISIIELKTNQMYGNLLNKIFEYLHNLKVDTEQSLKDLSQSEIEINYDKVQKYLHNLETAAWTKKYRNKEYSLILTEVKQQLTEHMNIRKKYIMEVNLDIENYDQIETIYKIVLNWNKMKYLENFVPNINQYLDEIHRRFQYEINKVCSSIKSSFDIDILKEQNFQVIDFNKVERSFRYLDACQRSHFSFENDCTLIWNDLKKFIDHYSCFIREEIKMHFETMNNLGNIDKEKISETCRVLSNRLIEVFEIKQNYSYVFSSFSHINIEHWQKELSRYQIELEHEIANLYNTRQINSLENKLTTVKILIRFDRFLEGNKYSDIHSEYYEKLLQLQKRNDFCKNVADAIKEHDYMVVAREIEVLESSTNVAEDFYEKIKQILNQGFDDLIEDTERQATEIQYDLEIELIKSIAHNIKRIENAKRYVSKYVDTSNKLDKYLNKVKSTIMRTFRLILDKVKELVNVDGIYHVDQKISLISEAHILLGNYCDTKIFDDIQAIKEEQKRIILNDIGEKYLDMDLDNYSLCPPKALIIKIEEAKKTNNLFERALEKIKESIYSKFRRKLQEAKSETYLNINSSHIIMLESAVRYLPEDMRRVLEQELSHCKHDIEIKIKQNNDNLEQAVNNGDVKTMKNLLEEYKNSEGMQSFFNKGHNLILNKVISVVDRIKMNFDQGQFIEALEDVKIFYQYKSELQPFVKSIADQHLKLQNCIDTQFQDAQNSFINTFLGNNTSEIIPNINDIIEKKFLCLVAFIKFSDESNDQLMLSNILPQNFDKCVRKLNSKTSDYLANLKNKYIDGLEILDVTSFKDILDFTLRWDSLLTKIRNIIRTYNLEDTSIKSMINAIRELPNYQSVSQSISRKYQTLIDEINKQICIYKIEDSSTNFDTFYKEISKKLSLLDATRLLNKHHLTININTEKEKCLELIRSKVRNIYSYIEQFLDNFSKDIELSTEDYNRFDSYYLSFLSIRTEISKICQDINEKLVKIKEKILEKIDSWKVVERDSSVDTICTYLIKMKRATCNIRSFTSQINVKIDQVLNDYKSRTKNSEDFSKLYVTLIRNLSNIGQLILVEHKAFKGYEYFLFNKKIQPYPIDKLISRMELDNIGKKTLRKSYDEFQDKYNNLINQYVKPRAESNDLSSNAKQIAEKLIQKPSQVKWNASVRDTITSLLAYIFALWTLNNSEHCFDIIDLEEKKRYLVKPHQTQIVSILCMLGINDKKEHLKNRVVEIGIGEGKSLIVAVTACVLALLGFDIRCVCYNEDLCQRSSNEFSYLFQTLGITEYIRYVTFNKLCEELINENGRTCQLIKQLVLGNSNHLRKDSRSDERAKILLIDEVGVFLNQDMCDNVYAPSASLSDPTITSLINYIWKERRSNLSLDQVKRTNEYRACRNRFSNWETLIIEAVKDLIFDLKTFESHDYVVKEDKIGYRKHDEIVYDIVYGYKTLFAYYYEHENNQITRTSLEEKISLNIRCGSFLYAKIHKQFEYIMCVTGSFKTLSQAEKDIISYFKLEQSTFIPSLFSTNKFKFNKDNDIIVENIHNYFKAIGKEIDKRAIETLEVQRAIFIFFESKQKLTEFYESKELESRKKSVVCLTDGANSEEKEKVIRCATLSGQITLFTRNFGIGTNFICYDKILEENGGVHVIQTFLSQEQFEEIQIIGRTARQGDNGSFSMVLLDTDFERFLIKTKEIQEYKNKKGFFNQSNSMHSKEIYDRFCRERNTLLTTLHGTKTNFVAHWEKRHDATLKFVSGLHDGDITLIKEFLLEENRGAEYAPKSTRIIFLIEGTSSMIHLFHNFKNIIGKICDRIKNLSGKDSKNEDPFQIQFVIYGNYNNGHDKILQRSPWETKGYNLRQFLKTINLEKGSEYEAIEIGLNYVNKEHERQPIKQVVLIGSAPTNTKDSVRAGRSVFGEKYWKNTQFAQETYYEEELHKLKSKNIPVYTFFVNQDEENSFRQIANETKGRCKHLDINSPIGADTLEKKVLEIILTNKGENSNKDDNINAFRKTIFSQAGSSPVVSGETEPNQSKDSNEES</sequence>
<feature type="region of interest" description="Disordered" evidence="4">
    <location>
        <begin position="197"/>
        <end position="230"/>
    </location>
</feature>
<dbReference type="GO" id="GO:0017038">
    <property type="term" value="P:protein import"/>
    <property type="evidence" value="ECO:0007669"/>
    <property type="project" value="InterPro"/>
</dbReference>
<dbReference type="GO" id="GO:0005524">
    <property type="term" value="F:ATP binding"/>
    <property type="evidence" value="ECO:0007669"/>
    <property type="project" value="InterPro"/>
</dbReference>
<dbReference type="GO" id="GO:0006605">
    <property type="term" value="P:protein targeting"/>
    <property type="evidence" value="ECO:0007669"/>
    <property type="project" value="InterPro"/>
</dbReference>
<feature type="region of interest" description="Disordered" evidence="4">
    <location>
        <begin position="2988"/>
        <end position="3010"/>
    </location>
</feature>
<dbReference type="InterPro" id="IPR014018">
    <property type="entry name" value="SecA_motor_DEAD"/>
</dbReference>
<dbReference type="SUPFAM" id="SSF53300">
    <property type="entry name" value="vWA-like"/>
    <property type="match status" value="1"/>
</dbReference>
<comment type="caution">
    <text evidence="7">The sequence shown here is derived from an EMBL/GenBank/DDBJ whole genome shotgun (WGS) entry which is preliminary data.</text>
</comment>
<keyword evidence="1" id="KW-0813">Transport</keyword>
<evidence type="ECO:0000259" key="6">
    <source>
        <dbReference type="PROSITE" id="PS51196"/>
    </source>
</evidence>
<dbReference type="SUPFAM" id="SSF52540">
    <property type="entry name" value="P-loop containing nucleoside triphosphate hydrolases"/>
    <property type="match status" value="3"/>
</dbReference>